<sequence length="113" mass="12222">MEVKSSAAISVRRVRVTDPSQIPSDIGTTPGGTLFSTTPGGTRVIYDRDFMLHCRNSPIAQTPPADLPPMPGFALSNNVEKVSPHLSSVKEETQSNHDNGQTKGDDTHFEMDV</sequence>
<feature type="region of interest" description="Disordered" evidence="4">
    <location>
        <begin position="20"/>
        <end position="40"/>
    </location>
</feature>
<keyword evidence="2" id="KW-0810">Translation regulation</keyword>
<reference evidence="5" key="1">
    <citation type="submission" date="2024-06" db="EMBL/GenBank/DDBJ databases">
        <authorList>
            <person name="Liu X."/>
            <person name="Lenzi L."/>
            <person name="Haldenby T S."/>
            <person name="Uol C."/>
        </authorList>
    </citation>
    <scope>NUCLEOTIDE SEQUENCE</scope>
</reference>
<evidence type="ECO:0000256" key="2">
    <source>
        <dbReference type="ARBA" id="ARBA00022845"/>
    </source>
</evidence>
<dbReference type="InterPro" id="IPR008606">
    <property type="entry name" value="EIF4EBP"/>
</dbReference>
<dbReference type="GO" id="GO:0045947">
    <property type="term" value="P:negative regulation of translational initiation"/>
    <property type="evidence" value="ECO:0007669"/>
    <property type="project" value="InterPro"/>
</dbReference>
<comment type="similarity">
    <text evidence="1">Belongs to the eIF4E-binding protein family.</text>
</comment>
<name>A0AAV2T1E4_CALDB</name>
<dbReference type="Proteomes" id="UP001497525">
    <property type="component" value="Unassembled WGS sequence"/>
</dbReference>
<protein>
    <recommendedName>
        <fullName evidence="7">Eukaryotic translation initiation factor 4E binding protein 1</fullName>
    </recommendedName>
</protein>
<feature type="region of interest" description="Disordered" evidence="4">
    <location>
        <begin position="82"/>
        <end position="113"/>
    </location>
</feature>
<dbReference type="AlphaFoldDB" id="A0AAV2T1E4"/>
<keyword evidence="3" id="KW-0652">Protein synthesis inhibitor</keyword>
<dbReference type="EMBL" id="CAXLJL010000052">
    <property type="protein sequence ID" value="CAL5129826.1"/>
    <property type="molecule type" value="Genomic_DNA"/>
</dbReference>
<comment type="caution">
    <text evidence="5">The sequence shown here is derived from an EMBL/GenBank/DDBJ whole genome shotgun (WGS) entry which is preliminary data.</text>
</comment>
<feature type="compositionally biased region" description="Basic and acidic residues" evidence="4">
    <location>
        <begin position="103"/>
        <end position="113"/>
    </location>
</feature>
<dbReference type="PANTHER" id="PTHR12669">
    <property type="entry name" value="EUKARYOTIC TRANSLATION INITIATION FACTOR 4E-BINDING PROTEIN"/>
    <property type="match status" value="1"/>
</dbReference>
<evidence type="ECO:0000256" key="3">
    <source>
        <dbReference type="ARBA" id="ARBA00023193"/>
    </source>
</evidence>
<gene>
    <name evidence="5" type="ORF">CDAUBV1_LOCUS1267</name>
</gene>
<evidence type="ECO:0000313" key="6">
    <source>
        <dbReference type="Proteomes" id="UP001497525"/>
    </source>
</evidence>
<evidence type="ECO:0000313" key="5">
    <source>
        <dbReference type="EMBL" id="CAL5129826.1"/>
    </source>
</evidence>
<organism evidence="5 6">
    <name type="scientific">Calicophoron daubneyi</name>
    <name type="common">Rumen fluke</name>
    <name type="synonym">Paramphistomum daubneyi</name>
    <dbReference type="NCBI Taxonomy" id="300641"/>
    <lineage>
        <taxon>Eukaryota</taxon>
        <taxon>Metazoa</taxon>
        <taxon>Spiralia</taxon>
        <taxon>Lophotrochozoa</taxon>
        <taxon>Platyhelminthes</taxon>
        <taxon>Trematoda</taxon>
        <taxon>Digenea</taxon>
        <taxon>Plagiorchiida</taxon>
        <taxon>Pronocephalata</taxon>
        <taxon>Paramphistomoidea</taxon>
        <taxon>Paramphistomidae</taxon>
        <taxon>Calicophoron</taxon>
    </lineage>
</organism>
<dbReference type="GO" id="GO:0008190">
    <property type="term" value="F:eukaryotic initiation factor 4E binding"/>
    <property type="evidence" value="ECO:0007669"/>
    <property type="project" value="InterPro"/>
</dbReference>
<dbReference type="GO" id="GO:0005737">
    <property type="term" value="C:cytoplasm"/>
    <property type="evidence" value="ECO:0007669"/>
    <property type="project" value="TreeGrafter"/>
</dbReference>
<evidence type="ECO:0000256" key="4">
    <source>
        <dbReference type="SAM" id="MobiDB-lite"/>
    </source>
</evidence>
<evidence type="ECO:0008006" key="7">
    <source>
        <dbReference type="Google" id="ProtNLM"/>
    </source>
</evidence>
<proteinExistence type="inferred from homology"/>
<accession>A0AAV2T1E4</accession>
<dbReference type="PANTHER" id="PTHR12669:SF12">
    <property type="entry name" value="EUKARYOTIC TRANSLATION INITIATION FACTOR 4E-BINDING PROTEIN"/>
    <property type="match status" value="1"/>
</dbReference>
<evidence type="ECO:0000256" key="1">
    <source>
        <dbReference type="ARBA" id="ARBA00005480"/>
    </source>
</evidence>
<dbReference type="Pfam" id="PF05456">
    <property type="entry name" value="eIF_4EBP"/>
    <property type="match status" value="1"/>
</dbReference>